<dbReference type="SMART" id="SM00382">
    <property type="entry name" value="AAA"/>
    <property type="match status" value="1"/>
</dbReference>
<feature type="domain" description="ABC transporter" evidence="8">
    <location>
        <begin position="251"/>
        <end position="504"/>
    </location>
</feature>
<keyword evidence="6" id="KW-0547">Nucleotide-binding</keyword>
<dbReference type="PANTHER" id="PTHR43790:SF9">
    <property type="entry name" value="GALACTOFURANOSE TRANSPORTER ATP-BINDING PROTEIN YTFR"/>
    <property type="match status" value="1"/>
</dbReference>
<dbReference type="InterPro" id="IPR017871">
    <property type="entry name" value="ABC_transporter-like_CS"/>
</dbReference>
<evidence type="ECO:0000256" key="3">
    <source>
        <dbReference type="ARBA" id="ARBA00022519"/>
    </source>
</evidence>
<dbReference type="RefSeq" id="WP_110854725.1">
    <property type="nucleotide sequence ID" value="NZ_QJSQ01000005.1"/>
</dbReference>
<dbReference type="PROSITE" id="PS00211">
    <property type="entry name" value="ABC_TRANSPORTER_1"/>
    <property type="match status" value="1"/>
</dbReference>
<keyword evidence="3" id="KW-0997">Cell inner membrane</keyword>
<keyword evidence="7 9" id="KW-0067">ATP-binding</keyword>
<evidence type="ECO:0000256" key="7">
    <source>
        <dbReference type="ARBA" id="ARBA00022840"/>
    </source>
</evidence>
<dbReference type="InterPro" id="IPR027417">
    <property type="entry name" value="P-loop_NTPase"/>
</dbReference>
<feature type="domain" description="ABC transporter" evidence="8">
    <location>
        <begin position="10"/>
        <end position="246"/>
    </location>
</feature>
<evidence type="ECO:0000313" key="9">
    <source>
        <dbReference type="EMBL" id="PYE24934.1"/>
    </source>
</evidence>
<dbReference type="PANTHER" id="PTHR43790">
    <property type="entry name" value="CARBOHYDRATE TRANSPORT ATP-BINDING PROTEIN MG119-RELATED"/>
    <property type="match status" value="1"/>
</dbReference>
<accession>A0A2V4U1X9</accession>
<dbReference type="Gene3D" id="3.40.50.300">
    <property type="entry name" value="P-loop containing nucleotide triphosphate hydrolases"/>
    <property type="match status" value="2"/>
</dbReference>
<organism evidence="9 10">
    <name type="scientific">Paraburkholderia silvatlantica</name>
    <dbReference type="NCBI Taxonomy" id="321895"/>
    <lineage>
        <taxon>Bacteria</taxon>
        <taxon>Pseudomonadati</taxon>
        <taxon>Pseudomonadota</taxon>
        <taxon>Betaproteobacteria</taxon>
        <taxon>Burkholderiales</taxon>
        <taxon>Burkholderiaceae</taxon>
        <taxon>Paraburkholderia</taxon>
    </lineage>
</organism>
<dbReference type="InterPro" id="IPR003439">
    <property type="entry name" value="ABC_transporter-like_ATP-bd"/>
</dbReference>
<keyword evidence="1" id="KW-0813">Transport</keyword>
<evidence type="ECO:0000256" key="6">
    <source>
        <dbReference type="ARBA" id="ARBA00022741"/>
    </source>
</evidence>
<dbReference type="InterPro" id="IPR003593">
    <property type="entry name" value="AAA+_ATPase"/>
</dbReference>
<sequence>MQQDAGQPFFQMSGVSKSYGGAVALDHADLAVRRGRIHAILGENGAGKSTLLKVMSGVVQPDEGVMHFDGREVSFASPAEANAAGIVCVYQELSLIPDLSVADNIFASNPPRRFGMIDRRAQRRQAEQALARAGAADINPLAKVRDLPLSRQQMVELAKGLAHEPRILILDEATSALTAADVARVIEVLKRLREEGLALLFISHRMHEVKALADECTVYRNGRHVMSFEAGTRSDNEVIEMMIGRKYQHVFPDKPVEKAGRPPVLACHDLAWSDTLQGISFSLAPGEILGLGGLDGQGQRELLLALFGVLRGCAGRIEIDGKAVSIGSPVAARAKGIGMALIPEDRKTEGLMLPMSVRENLSFAALDRMSTAGVIDRDRQQSYVDRMVELLAIKSHGVDAPVGSLSGGNQQKVVIAKWLMRKPRILLLSDPTRGIDVGTKQELYQLLRRLADEGAAILFYSTDYDELIGCCDRVLVLYEGRIKKELVGPAITEQNLIASALDLPVGQTGQLAQGSPSTGAAP</sequence>
<dbReference type="GO" id="GO:0005524">
    <property type="term" value="F:ATP binding"/>
    <property type="evidence" value="ECO:0007669"/>
    <property type="project" value="UniProtKB-KW"/>
</dbReference>
<dbReference type="OrthoDB" id="6636041at2"/>
<dbReference type="CDD" id="cd03216">
    <property type="entry name" value="ABC_Carb_Monos_I"/>
    <property type="match status" value="1"/>
</dbReference>
<dbReference type="Pfam" id="PF00005">
    <property type="entry name" value="ABC_tran"/>
    <property type="match status" value="2"/>
</dbReference>
<protein>
    <submittedName>
        <fullName evidence="9">Monosaccharide ABC transporter ATP-binding protein (CUT2 family)</fullName>
    </submittedName>
</protein>
<dbReference type="InterPro" id="IPR050107">
    <property type="entry name" value="ABC_carbohydrate_import_ATPase"/>
</dbReference>
<keyword evidence="4" id="KW-0762">Sugar transport</keyword>
<comment type="caution">
    <text evidence="9">The sequence shown here is derived from an EMBL/GenBank/DDBJ whole genome shotgun (WGS) entry which is preliminary data.</text>
</comment>
<reference evidence="9 10" key="1">
    <citation type="submission" date="2018-06" db="EMBL/GenBank/DDBJ databases">
        <title>Genomic Encyclopedia of Type Strains, Phase IV (KMG-V): Genome sequencing to study the core and pangenomes of soil and plant-associated prokaryotes.</title>
        <authorList>
            <person name="Whitman W."/>
        </authorList>
    </citation>
    <scope>NUCLEOTIDE SEQUENCE [LARGE SCALE GENOMIC DNA]</scope>
    <source>
        <strain evidence="9 10">SRCL-318</strain>
    </source>
</reference>
<evidence type="ECO:0000256" key="5">
    <source>
        <dbReference type="ARBA" id="ARBA00022737"/>
    </source>
</evidence>
<keyword evidence="2" id="KW-1003">Cell membrane</keyword>
<keyword evidence="3" id="KW-0472">Membrane</keyword>
<gene>
    <name evidence="9" type="ORF">C7410_105159</name>
</gene>
<dbReference type="EMBL" id="QJSQ01000005">
    <property type="protein sequence ID" value="PYE24934.1"/>
    <property type="molecule type" value="Genomic_DNA"/>
</dbReference>
<name>A0A2V4U1X9_9BURK</name>
<dbReference type="PROSITE" id="PS50893">
    <property type="entry name" value="ABC_TRANSPORTER_2"/>
    <property type="match status" value="2"/>
</dbReference>
<evidence type="ECO:0000313" key="10">
    <source>
        <dbReference type="Proteomes" id="UP000247772"/>
    </source>
</evidence>
<proteinExistence type="predicted"/>
<dbReference type="CDD" id="cd03215">
    <property type="entry name" value="ABC_Carb_Monos_II"/>
    <property type="match status" value="1"/>
</dbReference>
<dbReference type="SUPFAM" id="SSF52540">
    <property type="entry name" value="P-loop containing nucleoside triphosphate hydrolases"/>
    <property type="match status" value="2"/>
</dbReference>
<evidence type="ECO:0000256" key="1">
    <source>
        <dbReference type="ARBA" id="ARBA00022448"/>
    </source>
</evidence>
<evidence type="ECO:0000256" key="2">
    <source>
        <dbReference type="ARBA" id="ARBA00022475"/>
    </source>
</evidence>
<dbReference type="GO" id="GO:0016887">
    <property type="term" value="F:ATP hydrolysis activity"/>
    <property type="evidence" value="ECO:0007669"/>
    <property type="project" value="InterPro"/>
</dbReference>
<evidence type="ECO:0000256" key="4">
    <source>
        <dbReference type="ARBA" id="ARBA00022597"/>
    </source>
</evidence>
<evidence type="ECO:0000259" key="8">
    <source>
        <dbReference type="PROSITE" id="PS50893"/>
    </source>
</evidence>
<keyword evidence="5" id="KW-0677">Repeat</keyword>
<dbReference type="Proteomes" id="UP000247772">
    <property type="component" value="Unassembled WGS sequence"/>
</dbReference>
<dbReference type="AlphaFoldDB" id="A0A2V4U1X9"/>